<evidence type="ECO:0000313" key="1">
    <source>
        <dbReference type="EMBL" id="MEQ2257138.1"/>
    </source>
</evidence>
<dbReference type="Proteomes" id="UP001482620">
    <property type="component" value="Unassembled WGS sequence"/>
</dbReference>
<evidence type="ECO:0000313" key="2">
    <source>
        <dbReference type="Proteomes" id="UP001482620"/>
    </source>
</evidence>
<proteinExistence type="predicted"/>
<keyword evidence="2" id="KW-1185">Reference proteome</keyword>
<sequence>MLSVKQTVVTLLQTDSTHQKACDHLSCQLASAETTTQSTVKLALKISPQKMCHLHMFSTQCRVFSFNFCNFLFFFHVANIISKASESVKLFCTCDTATWEAS</sequence>
<gene>
    <name evidence="1" type="ORF">ILYODFUR_031471</name>
</gene>
<dbReference type="EMBL" id="JAHRIQ010109159">
    <property type="protein sequence ID" value="MEQ2257138.1"/>
    <property type="molecule type" value="Genomic_DNA"/>
</dbReference>
<comment type="caution">
    <text evidence="1">The sequence shown here is derived from an EMBL/GenBank/DDBJ whole genome shotgun (WGS) entry which is preliminary data.</text>
</comment>
<protein>
    <submittedName>
        <fullName evidence="1">Uncharacterized protein</fullName>
    </submittedName>
</protein>
<accession>A0ABV0VK99</accession>
<name>A0ABV0VK99_9TELE</name>
<reference evidence="1 2" key="1">
    <citation type="submission" date="2021-06" db="EMBL/GenBank/DDBJ databases">
        <authorList>
            <person name="Palmer J.M."/>
        </authorList>
    </citation>
    <scope>NUCLEOTIDE SEQUENCE [LARGE SCALE GENOMIC DNA]</scope>
    <source>
        <strain evidence="2">if_2019</strain>
        <tissue evidence="1">Muscle</tissue>
    </source>
</reference>
<organism evidence="1 2">
    <name type="scientific">Ilyodon furcidens</name>
    <name type="common">goldbreast splitfin</name>
    <dbReference type="NCBI Taxonomy" id="33524"/>
    <lineage>
        <taxon>Eukaryota</taxon>
        <taxon>Metazoa</taxon>
        <taxon>Chordata</taxon>
        <taxon>Craniata</taxon>
        <taxon>Vertebrata</taxon>
        <taxon>Euteleostomi</taxon>
        <taxon>Actinopterygii</taxon>
        <taxon>Neopterygii</taxon>
        <taxon>Teleostei</taxon>
        <taxon>Neoteleostei</taxon>
        <taxon>Acanthomorphata</taxon>
        <taxon>Ovalentaria</taxon>
        <taxon>Atherinomorphae</taxon>
        <taxon>Cyprinodontiformes</taxon>
        <taxon>Goodeidae</taxon>
        <taxon>Ilyodon</taxon>
    </lineage>
</organism>